<dbReference type="GO" id="GO:0006633">
    <property type="term" value="P:fatty acid biosynthetic process"/>
    <property type="evidence" value="ECO:0007669"/>
    <property type="project" value="UniProtKB-KW"/>
</dbReference>
<dbReference type="GO" id="GO:0003989">
    <property type="term" value="F:acetyl-CoA carboxylase activity"/>
    <property type="evidence" value="ECO:0007669"/>
    <property type="project" value="InterPro"/>
</dbReference>
<dbReference type="PROSITE" id="PS50968">
    <property type="entry name" value="BIOTINYL_LIPOYL"/>
    <property type="match status" value="1"/>
</dbReference>
<dbReference type="InterPro" id="IPR011053">
    <property type="entry name" value="Single_hybrid_motif"/>
</dbReference>
<dbReference type="GO" id="GO:0009317">
    <property type="term" value="C:acetyl-CoA carboxylase complex"/>
    <property type="evidence" value="ECO:0007669"/>
    <property type="project" value="InterPro"/>
</dbReference>
<evidence type="ECO:0000256" key="2">
    <source>
        <dbReference type="ARBA" id="ARBA00005194"/>
    </source>
</evidence>
<dbReference type="CDD" id="cd06850">
    <property type="entry name" value="biotinyl_domain"/>
    <property type="match status" value="1"/>
</dbReference>
<evidence type="ECO:0000256" key="6">
    <source>
        <dbReference type="ARBA" id="ARBA00023098"/>
    </source>
</evidence>
<dbReference type="KEGG" id="fku:FGKAn22_22830"/>
<evidence type="ECO:0000256" key="1">
    <source>
        <dbReference type="ARBA" id="ARBA00003761"/>
    </source>
</evidence>
<keyword evidence="8 9" id="KW-0092">Biotin</keyword>
<evidence type="ECO:0000256" key="5">
    <source>
        <dbReference type="ARBA" id="ARBA00022832"/>
    </source>
</evidence>
<evidence type="ECO:0000256" key="8">
    <source>
        <dbReference type="ARBA" id="ARBA00023267"/>
    </source>
</evidence>
<evidence type="ECO:0000256" key="3">
    <source>
        <dbReference type="ARBA" id="ARBA00017562"/>
    </source>
</evidence>
<evidence type="ECO:0000313" key="12">
    <source>
        <dbReference type="Proteomes" id="UP001319121"/>
    </source>
</evidence>
<feature type="domain" description="Lipoyl-binding" evidence="10">
    <location>
        <begin position="74"/>
        <end position="150"/>
    </location>
</feature>
<evidence type="ECO:0000256" key="4">
    <source>
        <dbReference type="ARBA" id="ARBA00022516"/>
    </source>
</evidence>
<dbReference type="RefSeq" id="WP_212785817.1">
    <property type="nucleotide sequence ID" value="NZ_AP019536.1"/>
</dbReference>
<organism evidence="11 12">
    <name type="scientific">Ferrigenium kumadai</name>
    <dbReference type="NCBI Taxonomy" id="1682490"/>
    <lineage>
        <taxon>Bacteria</taxon>
        <taxon>Pseudomonadati</taxon>
        <taxon>Pseudomonadota</taxon>
        <taxon>Betaproteobacteria</taxon>
        <taxon>Nitrosomonadales</taxon>
        <taxon>Gallionellaceae</taxon>
        <taxon>Ferrigenium</taxon>
    </lineage>
</organism>
<reference evidence="11 12" key="1">
    <citation type="submission" date="2019-03" db="EMBL/GenBank/DDBJ databases">
        <title>Complete genome sequence of Ferrigenium kumadai strain An22, a microaerophilic iron-oxidizing bacterium isolated from a paddy field soil.</title>
        <authorList>
            <person name="Watanabe T."/>
            <person name="Asakawa S."/>
        </authorList>
    </citation>
    <scope>NUCLEOTIDE SEQUENCE [LARGE SCALE GENOMIC DNA]</scope>
    <source>
        <strain evidence="11 12">An22</strain>
    </source>
</reference>
<dbReference type="NCBIfam" id="TIGR00531">
    <property type="entry name" value="BCCP"/>
    <property type="match status" value="1"/>
</dbReference>
<dbReference type="Pfam" id="PF00364">
    <property type="entry name" value="Biotin_lipoyl"/>
    <property type="match status" value="1"/>
</dbReference>
<keyword evidence="6 9" id="KW-0443">Lipid metabolism</keyword>
<dbReference type="Gene3D" id="2.40.50.100">
    <property type="match status" value="1"/>
</dbReference>
<keyword evidence="4 9" id="KW-0444">Lipid biosynthesis</keyword>
<evidence type="ECO:0000259" key="10">
    <source>
        <dbReference type="PROSITE" id="PS50968"/>
    </source>
</evidence>
<dbReference type="PRINTS" id="PR01071">
    <property type="entry name" value="ACOABIOTINCC"/>
</dbReference>
<dbReference type="InterPro" id="IPR000089">
    <property type="entry name" value="Biotin_lipoyl"/>
</dbReference>
<protein>
    <recommendedName>
        <fullName evidence="3 9">Biotin carboxyl carrier protein of acetyl-CoA carboxylase</fullName>
    </recommendedName>
</protein>
<sequence>MDLRKLKTLIELVEGSGIAELEISEGEERVRITRTVAAQHIVAPAQTVVAAAPVAAAPAAAPAAAAAAPAAPEGHIVKSPMVGTFYRSPSPGAKAFVDVGQSVNSGDTLCIIEAMKLLNEIDADQGGVIKAILVENGQPVEFGQPLFVIG</sequence>
<evidence type="ECO:0000256" key="7">
    <source>
        <dbReference type="ARBA" id="ARBA00023160"/>
    </source>
</evidence>
<dbReference type="InterPro" id="IPR050709">
    <property type="entry name" value="Biotin_Carboxyl_Carrier/Decarb"/>
</dbReference>
<evidence type="ECO:0000313" key="11">
    <source>
        <dbReference type="EMBL" id="BBJ00591.1"/>
    </source>
</evidence>
<accession>A0AAN1T1U4</accession>
<keyword evidence="7 9" id="KW-0275">Fatty acid biosynthesis</keyword>
<evidence type="ECO:0000256" key="9">
    <source>
        <dbReference type="RuleBase" id="RU364072"/>
    </source>
</evidence>
<gene>
    <name evidence="11" type="primary">fabE</name>
    <name evidence="11" type="ORF">FGKAn22_22830</name>
</gene>
<comment type="pathway">
    <text evidence="2 9">Lipid metabolism; fatty acid biosynthesis.</text>
</comment>
<dbReference type="EMBL" id="AP019536">
    <property type="protein sequence ID" value="BBJ00591.1"/>
    <property type="molecule type" value="Genomic_DNA"/>
</dbReference>
<dbReference type="PROSITE" id="PS00188">
    <property type="entry name" value="BIOTIN"/>
    <property type="match status" value="1"/>
</dbReference>
<dbReference type="AlphaFoldDB" id="A0AAN1T1U4"/>
<comment type="function">
    <text evidence="1 9">This protein is a component of the acetyl coenzyme A carboxylase complex; first, biotin carboxylase catalyzes the carboxylation of the carrier protein and then the transcarboxylase transfers the carboxyl group to form malonyl-CoA.</text>
</comment>
<dbReference type="SUPFAM" id="SSF51230">
    <property type="entry name" value="Single hybrid motif"/>
    <property type="match status" value="1"/>
</dbReference>
<proteinExistence type="predicted"/>
<dbReference type="PANTHER" id="PTHR45266:SF3">
    <property type="entry name" value="OXALOACETATE DECARBOXYLASE ALPHA CHAIN"/>
    <property type="match status" value="1"/>
</dbReference>
<dbReference type="FunFam" id="2.40.50.100:FF:000003">
    <property type="entry name" value="Acetyl-CoA carboxylase biotin carboxyl carrier protein"/>
    <property type="match status" value="1"/>
</dbReference>
<dbReference type="InterPro" id="IPR001249">
    <property type="entry name" value="AcCoA_biotinCC"/>
</dbReference>
<dbReference type="Proteomes" id="UP001319121">
    <property type="component" value="Chromosome"/>
</dbReference>
<dbReference type="PANTHER" id="PTHR45266">
    <property type="entry name" value="OXALOACETATE DECARBOXYLASE ALPHA CHAIN"/>
    <property type="match status" value="1"/>
</dbReference>
<name>A0AAN1T1U4_9PROT</name>
<keyword evidence="5 9" id="KW-0276">Fatty acid metabolism</keyword>
<dbReference type="InterPro" id="IPR001882">
    <property type="entry name" value="Biotin_BS"/>
</dbReference>
<keyword evidence="12" id="KW-1185">Reference proteome</keyword>